<name>A0A7C1AYJ7_9BACT</name>
<sequence length="292" mass="33833">MEKADTTYVKAYTLANRFEADVVADALEREDIPFWIRTFEDTAYDGLFVTQKGWGDVMVPGQYFHKALRIIYSLVKDSPTRGLYEYPEEVDPILWDTLEKLDPDDVCKRALATYREKEYDYILPFLSGSLRIVPSERLIVQERKLPFDSVDFETALIALNYLINASPTEPSRKWVGEKDLPGGFVFFQGPHQLPTRPLADMYQLYPQDVIRAVDVLGGRQIQMDHGNLTFVVNVFPRVPVMLIFWKGDEEFEPQMAFRFDATITLHLPVLDQVFAMTYVLYRHIKAALEQEE</sequence>
<feature type="domain" description="DUF3786" evidence="1">
    <location>
        <begin position="102"/>
        <end position="277"/>
    </location>
</feature>
<reference evidence="2" key="1">
    <citation type="journal article" date="2020" name="mSystems">
        <title>Genome- and Community-Level Interaction Insights into Carbon Utilization and Element Cycling Functions of Hydrothermarchaeota in Hydrothermal Sediment.</title>
        <authorList>
            <person name="Zhou Z."/>
            <person name="Liu Y."/>
            <person name="Xu W."/>
            <person name="Pan J."/>
            <person name="Luo Z.H."/>
            <person name="Li M."/>
        </authorList>
    </citation>
    <scope>NUCLEOTIDE SEQUENCE [LARGE SCALE GENOMIC DNA]</scope>
    <source>
        <strain evidence="2">HyVt-19</strain>
    </source>
</reference>
<dbReference type="InterPro" id="IPR024264">
    <property type="entry name" value="DUF3786"/>
</dbReference>
<organism evidence="2">
    <name type="scientific">Thermodesulforhabdus norvegica</name>
    <dbReference type="NCBI Taxonomy" id="39841"/>
    <lineage>
        <taxon>Bacteria</taxon>
        <taxon>Pseudomonadati</taxon>
        <taxon>Thermodesulfobacteriota</taxon>
        <taxon>Syntrophobacteria</taxon>
        <taxon>Syntrophobacterales</taxon>
        <taxon>Thermodesulforhabdaceae</taxon>
        <taxon>Thermodesulforhabdus</taxon>
    </lineage>
</organism>
<dbReference type="Proteomes" id="UP000886355">
    <property type="component" value="Unassembled WGS sequence"/>
</dbReference>
<dbReference type="Pfam" id="PF12654">
    <property type="entry name" value="DUF3786"/>
    <property type="match status" value="1"/>
</dbReference>
<protein>
    <submittedName>
        <fullName evidence="2">DUF3786 domain-containing protein</fullName>
    </submittedName>
</protein>
<evidence type="ECO:0000259" key="1">
    <source>
        <dbReference type="Pfam" id="PF12654"/>
    </source>
</evidence>
<accession>A0A7C1AYJ7</accession>
<evidence type="ECO:0000313" key="2">
    <source>
        <dbReference type="EMBL" id="HDL90216.1"/>
    </source>
</evidence>
<dbReference type="EMBL" id="DQZW01000230">
    <property type="protein sequence ID" value="HDL90216.1"/>
    <property type="molecule type" value="Genomic_DNA"/>
</dbReference>
<proteinExistence type="predicted"/>
<comment type="caution">
    <text evidence="2">The sequence shown here is derived from an EMBL/GenBank/DDBJ whole genome shotgun (WGS) entry which is preliminary data.</text>
</comment>
<gene>
    <name evidence="2" type="ORF">ENG14_04870</name>
</gene>
<dbReference type="AlphaFoldDB" id="A0A7C1AYJ7"/>